<evidence type="ECO:0000313" key="11">
    <source>
        <dbReference type="EMBL" id="PLX17834.1"/>
    </source>
</evidence>
<dbReference type="GO" id="GO:0008654">
    <property type="term" value="P:phospholipid biosynthetic process"/>
    <property type="evidence" value="ECO:0007669"/>
    <property type="project" value="UniProtKB-KW"/>
</dbReference>
<comment type="catalytic activity">
    <reaction evidence="1 10">
        <text>a fatty acyl-[ACP] + phosphate = an acyl phosphate + holo-[ACP]</text>
        <dbReference type="Rhea" id="RHEA:42292"/>
        <dbReference type="Rhea" id="RHEA-COMP:9685"/>
        <dbReference type="Rhea" id="RHEA-COMP:14125"/>
        <dbReference type="ChEBI" id="CHEBI:43474"/>
        <dbReference type="ChEBI" id="CHEBI:59918"/>
        <dbReference type="ChEBI" id="CHEBI:64479"/>
        <dbReference type="ChEBI" id="CHEBI:138651"/>
        <dbReference type="EC" id="2.3.1.274"/>
    </reaction>
</comment>
<comment type="pathway">
    <text evidence="10">Lipid metabolism; phospholipid metabolism.</text>
</comment>
<dbReference type="PANTHER" id="PTHR30100">
    <property type="entry name" value="FATTY ACID/PHOSPHOLIPID SYNTHESIS PROTEIN PLSX"/>
    <property type="match status" value="1"/>
</dbReference>
<comment type="similarity">
    <text evidence="10">Belongs to the PlsX family.</text>
</comment>
<evidence type="ECO:0000256" key="5">
    <source>
        <dbReference type="ARBA" id="ARBA00023098"/>
    </source>
</evidence>
<reference evidence="11 12" key="1">
    <citation type="submission" date="2017-11" db="EMBL/GenBank/DDBJ databases">
        <title>Genome-resolved metagenomics identifies genetic mobility, metabolic interactions, and unexpected diversity in perchlorate-reducing communities.</title>
        <authorList>
            <person name="Barnum T.P."/>
            <person name="Figueroa I.A."/>
            <person name="Carlstrom C.I."/>
            <person name="Lucas L.N."/>
            <person name="Engelbrektson A.L."/>
            <person name="Coates J.D."/>
        </authorList>
    </citation>
    <scope>NUCLEOTIDE SEQUENCE [LARGE SCALE GENOMIC DNA]</scope>
    <source>
        <strain evidence="11">BM706</strain>
    </source>
</reference>
<dbReference type="InterPro" id="IPR012281">
    <property type="entry name" value="Phospholipid_synth_PlsX-like"/>
</dbReference>
<dbReference type="Proteomes" id="UP000234857">
    <property type="component" value="Unassembled WGS sequence"/>
</dbReference>
<evidence type="ECO:0000256" key="1">
    <source>
        <dbReference type="ARBA" id="ARBA00001232"/>
    </source>
</evidence>
<keyword evidence="2 10" id="KW-0963">Cytoplasm</keyword>
<comment type="subcellular location">
    <subcellularLocation>
        <location evidence="10">Cytoplasm</location>
    </subcellularLocation>
    <text evidence="10">Associated with the membrane possibly through PlsY.</text>
</comment>
<dbReference type="PIRSF" id="PIRSF002465">
    <property type="entry name" value="Phsphlp_syn_PlsX"/>
    <property type="match status" value="1"/>
</dbReference>
<dbReference type="SUPFAM" id="SSF53659">
    <property type="entry name" value="Isocitrate/Isopropylmalate dehydrogenase-like"/>
    <property type="match status" value="1"/>
</dbReference>
<evidence type="ECO:0000256" key="3">
    <source>
        <dbReference type="ARBA" id="ARBA00022516"/>
    </source>
</evidence>
<keyword evidence="3 10" id="KW-0444">Lipid biosynthesis</keyword>
<dbReference type="UniPathway" id="UPA00085"/>
<comment type="function">
    <text evidence="10">Catalyzes the reversible formation of acyl-phosphate (acyl-PO(4)) from acyl-[acyl-carrier-protein] (acyl-ACP). This enzyme utilizes acyl-ACP as fatty acyl donor, but not acyl-CoA.</text>
</comment>
<dbReference type="EMBL" id="PKTG01000081">
    <property type="protein sequence ID" value="PLX17834.1"/>
    <property type="molecule type" value="Genomic_DNA"/>
</dbReference>
<evidence type="ECO:0000256" key="2">
    <source>
        <dbReference type="ARBA" id="ARBA00022490"/>
    </source>
</evidence>
<keyword evidence="6 10" id="KW-0594">Phospholipid biosynthesis</keyword>
<dbReference type="GO" id="GO:0043811">
    <property type="term" value="F:phosphate:acyl-[acyl carrier protein] acyltransferase activity"/>
    <property type="evidence" value="ECO:0007669"/>
    <property type="project" value="UniProtKB-UniRule"/>
</dbReference>
<dbReference type="PANTHER" id="PTHR30100:SF1">
    <property type="entry name" value="PHOSPHATE ACYLTRANSFERASE"/>
    <property type="match status" value="1"/>
</dbReference>
<proteinExistence type="inferred from homology"/>
<dbReference type="Pfam" id="PF02504">
    <property type="entry name" value="FA_synthesis"/>
    <property type="match status" value="1"/>
</dbReference>
<accession>A0A2N5ZGS4</accession>
<dbReference type="EC" id="2.3.1.274" evidence="8 10"/>
<evidence type="ECO:0000256" key="6">
    <source>
        <dbReference type="ARBA" id="ARBA00023209"/>
    </source>
</evidence>
<dbReference type="HAMAP" id="MF_00019">
    <property type="entry name" value="PlsX"/>
    <property type="match status" value="1"/>
</dbReference>
<keyword evidence="4 10" id="KW-0808">Transferase</keyword>
<dbReference type="NCBIfam" id="TIGR00182">
    <property type="entry name" value="plsX"/>
    <property type="match status" value="1"/>
</dbReference>
<comment type="caution">
    <text evidence="11">The sequence shown here is derived from an EMBL/GenBank/DDBJ whole genome shotgun (WGS) entry which is preliminary data.</text>
</comment>
<evidence type="ECO:0000256" key="7">
    <source>
        <dbReference type="ARBA" id="ARBA00023264"/>
    </source>
</evidence>
<keyword evidence="11" id="KW-0012">Acyltransferase</keyword>
<protein>
    <recommendedName>
        <fullName evidence="8 10">Phosphate acyltransferase</fullName>
        <ecNumber evidence="8 10">2.3.1.274</ecNumber>
    </recommendedName>
    <alternativeName>
        <fullName evidence="10">Acyl-ACP phosphotransacylase</fullName>
    </alternativeName>
    <alternativeName>
        <fullName evidence="10">Acyl-[acyl-carrier-protein]--phosphate acyltransferase</fullName>
    </alternativeName>
    <alternativeName>
        <fullName evidence="10">Phosphate-acyl-ACP acyltransferase</fullName>
    </alternativeName>
</protein>
<evidence type="ECO:0000256" key="10">
    <source>
        <dbReference type="HAMAP-Rule" id="MF_00019"/>
    </source>
</evidence>
<evidence type="ECO:0000313" key="12">
    <source>
        <dbReference type="Proteomes" id="UP000234857"/>
    </source>
</evidence>
<sequence>MKKIIIDIMGGYNAPDEIIKGVKAAMTEDDQFGCTLVGDSEKVSHLLLESKNISLEEVKFDKEEEYKINRNSKTSVSRGLELLSTTENSAFISAANTGKVVAESFMKLGRIKGVERPAIAVVIPGVKNPVILLDAGANADCRVKHLAQFAILGSVYAKVLFDIESPRIGLLNIGSEKSKGSKFYNEVHETLSNSSQINFVGNVEANSMVLDSVCDVVVCDGFVGNMVLKSMEGISAFMLGSLKSLGLDKDILLKVMRKVDYQEYGGAMLLGVNGLVVICHGASQEKAFKNAIKFATLYIENGMLEKVKNEIQIYNSQNPLQDSKEA</sequence>
<evidence type="ECO:0000256" key="9">
    <source>
        <dbReference type="ARBA" id="ARBA00046608"/>
    </source>
</evidence>
<comment type="subunit">
    <text evidence="9 10">Homodimer. Probably interacts with PlsY.</text>
</comment>
<name>A0A2N5ZGS4_MUIH1</name>
<gene>
    <name evidence="10" type="primary">plsX</name>
    <name evidence="11" type="ORF">C0601_06215</name>
</gene>
<dbReference type="InterPro" id="IPR003664">
    <property type="entry name" value="FA_synthesis"/>
</dbReference>
<keyword evidence="5 10" id="KW-0443">Lipid metabolism</keyword>
<organism evidence="11 12">
    <name type="scientific">Muiribacterium halophilum</name>
    <dbReference type="NCBI Taxonomy" id="2053465"/>
    <lineage>
        <taxon>Bacteria</taxon>
        <taxon>Candidatus Muiribacteriota</taxon>
        <taxon>Candidatus Muiribacteriia</taxon>
        <taxon>Candidatus Muiribacteriales</taxon>
        <taxon>Candidatus Muiribacteriaceae</taxon>
        <taxon>Candidatus Muiribacterium</taxon>
    </lineage>
</organism>
<dbReference type="GO" id="GO:0006633">
    <property type="term" value="P:fatty acid biosynthetic process"/>
    <property type="evidence" value="ECO:0007669"/>
    <property type="project" value="UniProtKB-UniRule"/>
</dbReference>
<dbReference type="GO" id="GO:0005737">
    <property type="term" value="C:cytoplasm"/>
    <property type="evidence" value="ECO:0007669"/>
    <property type="project" value="UniProtKB-SubCell"/>
</dbReference>
<dbReference type="AlphaFoldDB" id="A0A2N5ZGS4"/>
<evidence type="ECO:0000256" key="8">
    <source>
        <dbReference type="ARBA" id="ARBA00024069"/>
    </source>
</evidence>
<evidence type="ECO:0000256" key="4">
    <source>
        <dbReference type="ARBA" id="ARBA00022679"/>
    </source>
</evidence>
<keyword evidence="7 10" id="KW-1208">Phospholipid metabolism</keyword>
<dbReference type="Gene3D" id="3.40.718.10">
    <property type="entry name" value="Isopropylmalate Dehydrogenase"/>
    <property type="match status" value="1"/>
</dbReference>